<accession>A0AAW0T877</accession>
<dbReference type="SUPFAM" id="SSF52402">
    <property type="entry name" value="Adenine nucleotide alpha hydrolases-like"/>
    <property type="match status" value="1"/>
</dbReference>
<dbReference type="InterPro" id="IPR014729">
    <property type="entry name" value="Rossmann-like_a/b/a_fold"/>
</dbReference>
<dbReference type="Proteomes" id="UP001487740">
    <property type="component" value="Unassembled WGS sequence"/>
</dbReference>
<dbReference type="InterPro" id="IPR000192">
    <property type="entry name" value="Aminotrans_V_dom"/>
</dbReference>
<dbReference type="InterPro" id="IPR015424">
    <property type="entry name" value="PyrdxlP-dep_Trfase"/>
</dbReference>
<dbReference type="Pfam" id="PF01171">
    <property type="entry name" value="ATP_bind_3"/>
    <property type="match status" value="1"/>
</dbReference>
<feature type="region of interest" description="Disordered" evidence="1">
    <location>
        <begin position="11"/>
        <end position="31"/>
    </location>
</feature>
<reference evidence="4 5" key="1">
    <citation type="submission" date="2023-03" db="EMBL/GenBank/DDBJ databases">
        <title>High-quality genome of Scylla paramamosain provides insights in environmental adaptation.</title>
        <authorList>
            <person name="Zhang L."/>
        </authorList>
    </citation>
    <scope>NUCLEOTIDE SEQUENCE [LARGE SCALE GENOMIC DNA]</scope>
    <source>
        <strain evidence="4">LZ_2023a</strain>
        <tissue evidence="4">Muscle</tissue>
    </source>
</reference>
<dbReference type="Pfam" id="PF00266">
    <property type="entry name" value="Aminotran_5"/>
    <property type="match status" value="1"/>
</dbReference>
<dbReference type="EMBL" id="JARAKH010000036">
    <property type="protein sequence ID" value="KAK8383796.1"/>
    <property type="molecule type" value="Genomic_DNA"/>
</dbReference>
<dbReference type="AlphaFoldDB" id="A0AAW0T877"/>
<protein>
    <submittedName>
        <fullName evidence="4">Uncharacterized protein</fullName>
    </submittedName>
</protein>
<dbReference type="PANTHER" id="PTHR43686">
    <property type="entry name" value="SULFURTRANSFERASE-RELATED"/>
    <property type="match status" value="1"/>
</dbReference>
<evidence type="ECO:0000256" key="1">
    <source>
        <dbReference type="SAM" id="MobiDB-lite"/>
    </source>
</evidence>
<dbReference type="Gene3D" id="3.90.1150.10">
    <property type="entry name" value="Aspartate Aminotransferase, domain 1"/>
    <property type="match status" value="1"/>
</dbReference>
<dbReference type="SUPFAM" id="SSF53383">
    <property type="entry name" value="PLP-dependent transferases"/>
    <property type="match status" value="1"/>
</dbReference>
<dbReference type="Gene3D" id="3.40.640.10">
    <property type="entry name" value="Type I PLP-dependent aspartate aminotransferase-like (Major domain)"/>
    <property type="match status" value="1"/>
</dbReference>
<dbReference type="InterPro" id="IPR015422">
    <property type="entry name" value="PyrdxlP-dep_Trfase_small"/>
</dbReference>
<organism evidence="4 5">
    <name type="scientific">Scylla paramamosain</name>
    <name type="common">Mud crab</name>
    <dbReference type="NCBI Taxonomy" id="85552"/>
    <lineage>
        <taxon>Eukaryota</taxon>
        <taxon>Metazoa</taxon>
        <taxon>Ecdysozoa</taxon>
        <taxon>Arthropoda</taxon>
        <taxon>Crustacea</taxon>
        <taxon>Multicrustacea</taxon>
        <taxon>Malacostraca</taxon>
        <taxon>Eumalacostraca</taxon>
        <taxon>Eucarida</taxon>
        <taxon>Decapoda</taxon>
        <taxon>Pleocyemata</taxon>
        <taxon>Brachyura</taxon>
        <taxon>Eubrachyura</taxon>
        <taxon>Portunoidea</taxon>
        <taxon>Portunidae</taxon>
        <taxon>Portuninae</taxon>
        <taxon>Scylla</taxon>
    </lineage>
</organism>
<comment type="caution">
    <text evidence="4">The sequence shown here is derived from an EMBL/GenBank/DDBJ whole genome shotgun (WGS) entry which is preliminary data.</text>
</comment>
<dbReference type="InterPro" id="IPR011063">
    <property type="entry name" value="TilS/TtcA_N"/>
</dbReference>
<evidence type="ECO:0000313" key="5">
    <source>
        <dbReference type="Proteomes" id="UP001487740"/>
    </source>
</evidence>
<feature type="compositionally biased region" description="Basic and acidic residues" evidence="1">
    <location>
        <begin position="656"/>
        <end position="674"/>
    </location>
</feature>
<name>A0AAW0T877_SCYPA</name>
<sequence>MARPGAHRKFYDFSGQGGQDGELPGGTEKNTRPEELVKYVAKNIIGADATFSSPFGPRRVVYCDYTASGRSLTFIEDYIRDEVLPQYGSTHTTASVTALQTTLFRHEARDIIRNATQASEYDRVVFVGSGATGALHKLIHGLALDSPPVVVVGPFAHHSSLLPWRELGAKVIRIQETADGTLDIQHLEETLAQHQGGSRQMIGCFAAASNVTGTVVDDITVTQLLHRFGALAFWDYATAAPYIPLRMNPTVPGDSLGHAHKDAMFFSMHKFVGGVQTPGVLVAKESLFRRRDPEVCGGGSVFFVSRDSHRYLQDVETREEGGTPAIVEAVRAGLVMQLTSAITPSFITDCNAHLARVLEKLASSVDELEALGNLSSPGRLPMLSFVVRHPPSGLLLHHNFVCAILNDLYGIQARGGCACAGPYAQDLLGLSEPLAQRYESLLLEDPRLDRTHLRRRQEHSDLEVLRPGFVRLNLSYTASPEQVDFVIRAVAEVCRNAWQLLPQYILNPETGEWKHHTNLVFKGRQWLGNVSYQGGTFTYPSKSFPPDQQDSPPDYSQCLEKAQEIFSKAAKASQRRQLPDDTILFQGEAAALRWFLLPSEAKTLLLGVHSSSNHYPEAPFTPVHYPLSPVELKSRPNFVWEAKEENWKFKRLSETERPEMRERDQRQERREEGNARTASNKFNFNNVISAREAESIEKCRTSEEISLDRLVIGERRKNTHSNKANKQESSNSSNETDRNQTQNTHSENRNRESDKKTDPENTHTRQTQSKNKGEEEESQSAESPHNFSDSAVTNGDQCNETNQSCASEGDSGVVACEGLKCLVRRSGGQGASKEVVQGTIQEAAKWHAPPKNIFNPTVEALTEFDMIRDGDCVMVCLSGGKDSLSLLHTLRQYQFYARARKVTFTLAAATVDPMSAAYDPRPLIPYLASLGVPYFFEQQDILGQAAEQQNLNSICSFCSRMKRGRLYAAARRNNCNVLAFGQHLDDLAESFMMSIFHNGRLRTMKAHYTVKEGDLRVIRPFVYVREKDLRNFAESQKLPVIPENCPACFEAPKERQRVKQVLAQQEVLFPGLYWSLRSALHPVMAISKTGVESSVFGKNGVLATSLKGKILSQHVFEDEEDS</sequence>
<feature type="region of interest" description="Disordered" evidence="1">
    <location>
        <begin position="716"/>
        <end position="795"/>
    </location>
</feature>
<dbReference type="CDD" id="cd24138">
    <property type="entry name" value="TtcA-like"/>
    <property type="match status" value="1"/>
</dbReference>
<feature type="compositionally biased region" description="Polar residues" evidence="1">
    <location>
        <begin position="780"/>
        <end position="795"/>
    </location>
</feature>
<dbReference type="InterPro" id="IPR015421">
    <property type="entry name" value="PyrdxlP-dep_Trfase_major"/>
</dbReference>
<dbReference type="EMBL" id="JARAKH010000036">
    <property type="protein sequence ID" value="KAK8383795.1"/>
    <property type="molecule type" value="Genomic_DNA"/>
</dbReference>
<proteinExistence type="predicted"/>
<evidence type="ECO:0000259" key="2">
    <source>
        <dbReference type="Pfam" id="PF00266"/>
    </source>
</evidence>
<keyword evidence="5" id="KW-1185">Reference proteome</keyword>
<evidence type="ECO:0000313" key="4">
    <source>
        <dbReference type="EMBL" id="KAK8383795.1"/>
    </source>
</evidence>
<feature type="domain" description="tRNA(Ile)-lysidine/2-thiocytidine synthase N-terminal" evidence="3">
    <location>
        <begin position="873"/>
        <end position="1039"/>
    </location>
</feature>
<feature type="domain" description="Aminotransferase class V" evidence="2">
    <location>
        <begin position="61"/>
        <end position="425"/>
    </location>
</feature>
<feature type="compositionally biased region" description="Polar residues" evidence="1">
    <location>
        <begin position="721"/>
        <end position="745"/>
    </location>
</feature>
<dbReference type="Gene3D" id="3.40.50.620">
    <property type="entry name" value="HUPs"/>
    <property type="match status" value="1"/>
</dbReference>
<dbReference type="EMBL" id="JARAKH010000036">
    <property type="protein sequence ID" value="KAK8383798.1"/>
    <property type="molecule type" value="Genomic_DNA"/>
</dbReference>
<feature type="compositionally biased region" description="Basic and acidic residues" evidence="1">
    <location>
        <begin position="746"/>
        <end position="763"/>
    </location>
</feature>
<dbReference type="PANTHER" id="PTHR43686:SF1">
    <property type="entry name" value="AMINOTRAN_5 DOMAIN-CONTAINING PROTEIN"/>
    <property type="match status" value="1"/>
</dbReference>
<feature type="compositionally biased region" description="Gly residues" evidence="1">
    <location>
        <begin position="15"/>
        <end position="24"/>
    </location>
</feature>
<evidence type="ECO:0000259" key="3">
    <source>
        <dbReference type="Pfam" id="PF01171"/>
    </source>
</evidence>
<feature type="region of interest" description="Disordered" evidence="1">
    <location>
        <begin position="656"/>
        <end position="678"/>
    </location>
</feature>
<gene>
    <name evidence="4" type="ORF">O3P69_015918</name>
</gene>